<feature type="region of interest" description="Disordered" evidence="1">
    <location>
        <begin position="121"/>
        <end position="144"/>
    </location>
</feature>
<evidence type="ECO:0000313" key="2">
    <source>
        <dbReference type="EMBL" id="CAL8131824.1"/>
    </source>
</evidence>
<gene>
    <name evidence="2" type="ORF">ODALV1_LOCUS24341</name>
</gene>
<dbReference type="Proteomes" id="UP001642540">
    <property type="component" value="Unassembled WGS sequence"/>
</dbReference>
<evidence type="ECO:0000256" key="1">
    <source>
        <dbReference type="SAM" id="MobiDB-lite"/>
    </source>
</evidence>
<evidence type="ECO:0000313" key="3">
    <source>
        <dbReference type="Proteomes" id="UP001642540"/>
    </source>
</evidence>
<organism evidence="2 3">
    <name type="scientific">Orchesella dallaii</name>
    <dbReference type="NCBI Taxonomy" id="48710"/>
    <lineage>
        <taxon>Eukaryota</taxon>
        <taxon>Metazoa</taxon>
        <taxon>Ecdysozoa</taxon>
        <taxon>Arthropoda</taxon>
        <taxon>Hexapoda</taxon>
        <taxon>Collembola</taxon>
        <taxon>Entomobryomorpha</taxon>
        <taxon>Entomobryoidea</taxon>
        <taxon>Orchesellidae</taxon>
        <taxon>Orchesellinae</taxon>
        <taxon>Orchesella</taxon>
    </lineage>
</organism>
<keyword evidence="3" id="KW-1185">Reference proteome</keyword>
<reference evidence="2 3" key="1">
    <citation type="submission" date="2024-08" db="EMBL/GenBank/DDBJ databases">
        <authorList>
            <person name="Cucini C."/>
            <person name="Frati F."/>
        </authorList>
    </citation>
    <scope>NUCLEOTIDE SEQUENCE [LARGE SCALE GENOMIC DNA]</scope>
</reference>
<name>A0ABP1RNX4_9HEXA</name>
<sequence>MKSPSCPQIMQPDAKEARRRGLAMLGSNRDAKISCQHNIKRNHITNESMMKAPRIPSTTMATTAIVLIFPGDTGSGLAAAVEAATLLVPFSLEVLTERENVRILSSRIPGLQEHLRSETLTTGSFGTPGAPDAHPTGLLGQPYVPDAPARVRLSSLLAKPHQPPEQPLVGGRK</sequence>
<comment type="caution">
    <text evidence="2">The sequence shown here is derived from an EMBL/GenBank/DDBJ whole genome shotgun (WGS) entry which is preliminary data.</text>
</comment>
<proteinExistence type="predicted"/>
<protein>
    <submittedName>
        <fullName evidence="2">Uncharacterized protein</fullName>
    </submittedName>
</protein>
<dbReference type="EMBL" id="CAXLJM020000090">
    <property type="protein sequence ID" value="CAL8131824.1"/>
    <property type="molecule type" value="Genomic_DNA"/>
</dbReference>
<accession>A0ABP1RNX4</accession>